<name>A0A9P1CKT6_9DINO</name>
<accession>A0A9P1CKT6</accession>
<protein>
    <submittedName>
        <fullName evidence="3">DUF998 domain-containing protein</fullName>
    </submittedName>
</protein>
<evidence type="ECO:0000256" key="1">
    <source>
        <dbReference type="SAM" id="Phobius"/>
    </source>
</evidence>
<keyword evidence="1" id="KW-0472">Membrane</keyword>
<feature type="transmembrane region" description="Helical" evidence="1">
    <location>
        <begin position="464"/>
        <end position="482"/>
    </location>
</feature>
<feature type="transmembrane region" description="Helical" evidence="1">
    <location>
        <begin position="108"/>
        <end position="132"/>
    </location>
</feature>
<feature type="transmembrane region" description="Helical" evidence="1">
    <location>
        <begin position="572"/>
        <end position="589"/>
    </location>
</feature>
<feature type="transmembrane region" description="Helical" evidence="1">
    <location>
        <begin position="389"/>
        <end position="413"/>
    </location>
</feature>
<gene>
    <name evidence="2" type="ORF">C1SCF055_LOCUS20024</name>
</gene>
<feature type="transmembrane region" description="Helical" evidence="1">
    <location>
        <begin position="31"/>
        <end position="51"/>
    </location>
</feature>
<feature type="transmembrane region" description="Helical" evidence="1">
    <location>
        <begin position="138"/>
        <end position="162"/>
    </location>
</feature>
<comment type="caution">
    <text evidence="2">The sequence shown here is derived from an EMBL/GenBank/DDBJ whole genome shotgun (WGS) entry which is preliminary data.</text>
</comment>
<feature type="transmembrane region" description="Helical" evidence="1">
    <location>
        <begin position="183"/>
        <end position="205"/>
    </location>
</feature>
<organism evidence="2">
    <name type="scientific">Cladocopium goreaui</name>
    <dbReference type="NCBI Taxonomy" id="2562237"/>
    <lineage>
        <taxon>Eukaryota</taxon>
        <taxon>Sar</taxon>
        <taxon>Alveolata</taxon>
        <taxon>Dinophyceae</taxon>
        <taxon>Suessiales</taxon>
        <taxon>Symbiodiniaceae</taxon>
        <taxon>Cladocopium</taxon>
    </lineage>
</organism>
<dbReference type="EMBL" id="CAMXCT010001809">
    <property type="protein sequence ID" value="CAI3993256.1"/>
    <property type="molecule type" value="Genomic_DNA"/>
</dbReference>
<feature type="transmembrane region" description="Helical" evidence="1">
    <location>
        <begin position="350"/>
        <end position="369"/>
    </location>
</feature>
<dbReference type="EMBL" id="CAMXCT020001809">
    <property type="protein sequence ID" value="CAL1146631.1"/>
    <property type="molecule type" value="Genomic_DNA"/>
</dbReference>
<feature type="transmembrane region" description="Helical" evidence="1">
    <location>
        <begin position="419"/>
        <end position="443"/>
    </location>
</feature>
<evidence type="ECO:0000313" key="4">
    <source>
        <dbReference type="Proteomes" id="UP001152797"/>
    </source>
</evidence>
<dbReference type="Proteomes" id="UP001152797">
    <property type="component" value="Unassembled WGS sequence"/>
</dbReference>
<evidence type="ECO:0000313" key="2">
    <source>
        <dbReference type="EMBL" id="CAI3993256.1"/>
    </source>
</evidence>
<reference evidence="3 4" key="2">
    <citation type="submission" date="2024-05" db="EMBL/GenBank/DDBJ databases">
        <authorList>
            <person name="Chen Y."/>
            <person name="Shah S."/>
            <person name="Dougan E. K."/>
            <person name="Thang M."/>
            <person name="Chan C."/>
        </authorList>
    </citation>
    <scope>NUCLEOTIDE SEQUENCE [LARGE SCALE GENOMIC DNA]</scope>
</reference>
<reference evidence="2" key="1">
    <citation type="submission" date="2022-10" db="EMBL/GenBank/DDBJ databases">
        <authorList>
            <person name="Chen Y."/>
            <person name="Dougan E. K."/>
            <person name="Chan C."/>
            <person name="Rhodes N."/>
            <person name="Thang M."/>
        </authorList>
    </citation>
    <scope>NUCLEOTIDE SEQUENCE</scope>
</reference>
<keyword evidence="1" id="KW-0812">Transmembrane</keyword>
<evidence type="ECO:0000313" key="3">
    <source>
        <dbReference type="EMBL" id="CAL4780568.1"/>
    </source>
</evidence>
<proteinExistence type="predicted"/>
<keyword evidence="1" id="KW-1133">Transmembrane helix</keyword>
<sequence>MRVSSCSFDWSERNFFDVGTPLGIKEPQRRVLWVAWVWWSAVLGYGYLMWLLKGCRAYMPFISDMGLVGHIPVVFTLGTMVEGFLLGLWLLWATIARCNLLKMLRLRFFLLEFFCALTGLMVVVGTFFIGLFPWDVYSYLHFACACCVFWGGCFYSFFTCLLCQGISCDPRLSGSGSSWRKMYTWLTPLCGLSFFGVYACLMASWDATPDFFSWMWWSKLQALAREDFLGYCGSGSWHGLPWVNSCAFLEWLTLSLLCASMLAGQADIHLYLDIKEGRITLPEDVGSAGHAHPPTATPGNLSQSLARKWWVLLALCSPTLLAVMYVTWVSNGCSKVPPFLSHFGLESNTRWLFSWGVLISDGLLSIWLLHIFASQWQMQTAQGRRGVDVLLYAGFNAAGAMLMVLGLAFVTLLSWDSHFAVHVLSAFMVLTGFGMWSCAMILTSMPDWIGAPPRSLWWLRPLRFLQYFSWAGSLGALALGGLRLSTQALPAMVVGQWTFLAESRHFVLENFREVCGDTRGPTWSAVYALCQWMWAGCMHCFVVCSICDSELYFVQKDGRATHGMLPLRKRSVLLVALVAAGLLHLSYNVG</sequence>
<dbReference type="EMBL" id="CAMXCT030001809">
    <property type="protein sequence ID" value="CAL4780568.1"/>
    <property type="molecule type" value="Genomic_DNA"/>
</dbReference>
<dbReference type="AlphaFoldDB" id="A0A9P1CKT6"/>
<feature type="transmembrane region" description="Helical" evidence="1">
    <location>
        <begin position="71"/>
        <end position="96"/>
    </location>
</feature>
<keyword evidence="4" id="KW-1185">Reference proteome</keyword>
<feature type="transmembrane region" description="Helical" evidence="1">
    <location>
        <begin position="251"/>
        <end position="272"/>
    </location>
</feature>
<feature type="transmembrane region" description="Helical" evidence="1">
    <location>
        <begin position="309"/>
        <end position="330"/>
    </location>
</feature>
<feature type="transmembrane region" description="Helical" evidence="1">
    <location>
        <begin position="532"/>
        <end position="551"/>
    </location>
</feature>